<accession>X1U4J9</accession>
<comment type="caution">
    <text evidence="2">The sequence shown here is derived from an EMBL/GenBank/DDBJ whole genome shotgun (WGS) entry which is preliminary data.</text>
</comment>
<dbReference type="GO" id="GO:0006260">
    <property type="term" value="P:DNA replication"/>
    <property type="evidence" value="ECO:0007669"/>
    <property type="project" value="TreeGrafter"/>
</dbReference>
<dbReference type="SUPFAM" id="SSF52540">
    <property type="entry name" value="P-loop containing nucleoside triphosphate hydrolases"/>
    <property type="match status" value="1"/>
</dbReference>
<feature type="non-terminal residue" evidence="2">
    <location>
        <position position="124"/>
    </location>
</feature>
<dbReference type="PANTHER" id="PTHR30050:SF4">
    <property type="entry name" value="ATP-BINDING PROTEIN RV3427C IN INSERTION SEQUENCE-RELATED"/>
    <property type="match status" value="1"/>
</dbReference>
<dbReference type="InterPro" id="IPR002611">
    <property type="entry name" value="IstB_ATP-bd"/>
</dbReference>
<evidence type="ECO:0000259" key="1">
    <source>
        <dbReference type="Pfam" id="PF01695"/>
    </source>
</evidence>
<evidence type="ECO:0000313" key="2">
    <source>
        <dbReference type="EMBL" id="GAJ12468.1"/>
    </source>
</evidence>
<dbReference type="EMBL" id="BARW01033692">
    <property type="protein sequence ID" value="GAJ12468.1"/>
    <property type="molecule type" value="Genomic_DNA"/>
</dbReference>
<dbReference type="InterPro" id="IPR027417">
    <property type="entry name" value="P-loop_NTPase"/>
</dbReference>
<dbReference type="AlphaFoldDB" id="X1U4J9"/>
<organism evidence="2">
    <name type="scientific">marine sediment metagenome</name>
    <dbReference type="NCBI Taxonomy" id="412755"/>
    <lineage>
        <taxon>unclassified sequences</taxon>
        <taxon>metagenomes</taxon>
        <taxon>ecological metagenomes</taxon>
    </lineage>
</organism>
<dbReference type="Gene3D" id="3.40.50.300">
    <property type="entry name" value="P-loop containing nucleotide triphosphate hydrolases"/>
    <property type="match status" value="1"/>
</dbReference>
<sequence>MRIVREYAEKPVSTGEGLFLTGSNGTGKTHLAVAVMRELILGDHLSCYFIKVPDLLLNIREHIGNGLSEKDIIEKYKDYNYLFLDELGVEKVSEWVLQDLYLILDGRSGALKPTIITSNLGLEE</sequence>
<name>X1U4J9_9ZZZZ</name>
<protein>
    <recommendedName>
        <fullName evidence="1">IstB-like ATP-binding domain-containing protein</fullName>
    </recommendedName>
</protein>
<feature type="domain" description="IstB-like ATP-binding" evidence="1">
    <location>
        <begin position="13"/>
        <end position="124"/>
    </location>
</feature>
<dbReference type="GO" id="GO:0005524">
    <property type="term" value="F:ATP binding"/>
    <property type="evidence" value="ECO:0007669"/>
    <property type="project" value="InterPro"/>
</dbReference>
<gene>
    <name evidence="2" type="ORF">S12H4_52999</name>
</gene>
<dbReference type="Pfam" id="PF01695">
    <property type="entry name" value="IstB_IS21"/>
    <property type="match status" value="1"/>
</dbReference>
<reference evidence="2" key="1">
    <citation type="journal article" date="2014" name="Front. Microbiol.">
        <title>High frequency of phylogenetically diverse reductive dehalogenase-homologous genes in deep subseafloor sedimentary metagenomes.</title>
        <authorList>
            <person name="Kawai M."/>
            <person name="Futagami T."/>
            <person name="Toyoda A."/>
            <person name="Takaki Y."/>
            <person name="Nishi S."/>
            <person name="Hori S."/>
            <person name="Arai W."/>
            <person name="Tsubouchi T."/>
            <person name="Morono Y."/>
            <person name="Uchiyama I."/>
            <person name="Ito T."/>
            <person name="Fujiyama A."/>
            <person name="Inagaki F."/>
            <person name="Takami H."/>
        </authorList>
    </citation>
    <scope>NUCLEOTIDE SEQUENCE</scope>
    <source>
        <strain evidence="2">Expedition CK06-06</strain>
    </source>
</reference>
<dbReference type="CDD" id="cd00009">
    <property type="entry name" value="AAA"/>
    <property type="match status" value="1"/>
</dbReference>
<proteinExistence type="predicted"/>
<dbReference type="PANTHER" id="PTHR30050">
    <property type="entry name" value="CHROMOSOMAL REPLICATION INITIATOR PROTEIN DNAA"/>
    <property type="match status" value="1"/>
</dbReference>